<accession>K6X1H7</accession>
<dbReference type="AlphaFoldDB" id="K6X1H7"/>
<name>K6X1H7_9ACTN</name>
<organism evidence="3 4">
    <name type="scientific">Gordonia rhizosphera NBRC 16068</name>
    <dbReference type="NCBI Taxonomy" id="1108045"/>
    <lineage>
        <taxon>Bacteria</taxon>
        <taxon>Bacillati</taxon>
        <taxon>Actinomycetota</taxon>
        <taxon>Actinomycetes</taxon>
        <taxon>Mycobacteriales</taxon>
        <taxon>Gordoniaceae</taxon>
        <taxon>Gordonia</taxon>
    </lineage>
</organism>
<proteinExistence type="inferred from homology"/>
<dbReference type="InterPro" id="IPR051019">
    <property type="entry name" value="VLCFA-Steroid_DH"/>
</dbReference>
<dbReference type="Gene3D" id="3.40.50.720">
    <property type="entry name" value="NAD(P)-binding Rossmann-like Domain"/>
    <property type="match status" value="1"/>
</dbReference>
<dbReference type="eggNOG" id="COG0300">
    <property type="taxonomic scope" value="Bacteria"/>
</dbReference>
<evidence type="ECO:0000256" key="1">
    <source>
        <dbReference type="ARBA" id="ARBA00006484"/>
    </source>
</evidence>
<dbReference type="RefSeq" id="WP_006337335.1">
    <property type="nucleotide sequence ID" value="NZ_BAHC01000186.1"/>
</dbReference>
<dbReference type="Proteomes" id="UP000008363">
    <property type="component" value="Unassembled WGS sequence"/>
</dbReference>
<dbReference type="InterPro" id="IPR036291">
    <property type="entry name" value="NAD(P)-bd_dom_sf"/>
</dbReference>
<dbReference type="OrthoDB" id="9797538at2"/>
<keyword evidence="4" id="KW-1185">Reference proteome</keyword>
<dbReference type="PANTHER" id="PTHR43899:SF13">
    <property type="entry name" value="RH59310P"/>
    <property type="match status" value="1"/>
</dbReference>
<sequence>MADQQFKDRYGPWAAVAGASTGLGAAFADELAQRGLNVVLVARRGALMEETAEKIRAKHGVEVKPVVLDLADSDADAQFASAVEGLEIGFFIYNAALEPQGLFVDEDRDSLIGNIVVNCITPTLLVKQLAPGMIERKRGGIVLVSSLGALQGIKVFAAYGAAKSYELILGEGLWDEFREHGVDACTLVVGATSTPVFLERQKQMKQPSKEDMEAVFGSGGVTEPFTPEQVAASLFPQLGTGPRVFANPDDEKAAEFMASMPRADTVAMMGKISSMFWE</sequence>
<dbReference type="GO" id="GO:0016491">
    <property type="term" value="F:oxidoreductase activity"/>
    <property type="evidence" value="ECO:0007669"/>
    <property type="project" value="UniProtKB-KW"/>
</dbReference>
<evidence type="ECO:0000313" key="4">
    <source>
        <dbReference type="Proteomes" id="UP000008363"/>
    </source>
</evidence>
<protein>
    <submittedName>
        <fullName evidence="3">Putative oxidoreductase</fullName>
    </submittedName>
</protein>
<gene>
    <name evidence="3" type="ORF">GORHZ_186_00290</name>
</gene>
<dbReference type="SUPFAM" id="SSF51735">
    <property type="entry name" value="NAD(P)-binding Rossmann-fold domains"/>
    <property type="match status" value="1"/>
</dbReference>
<evidence type="ECO:0000313" key="3">
    <source>
        <dbReference type="EMBL" id="GAB92659.1"/>
    </source>
</evidence>
<dbReference type="STRING" id="1108045.GORHZ_186_00290"/>
<dbReference type="PANTHER" id="PTHR43899">
    <property type="entry name" value="RH59310P"/>
    <property type="match status" value="1"/>
</dbReference>
<keyword evidence="2" id="KW-0560">Oxidoreductase</keyword>
<dbReference type="EMBL" id="BAHC01000186">
    <property type="protein sequence ID" value="GAB92659.1"/>
    <property type="molecule type" value="Genomic_DNA"/>
</dbReference>
<dbReference type="InterPro" id="IPR002347">
    <property type="entry name" value="SDR_fam"/>
</dbReference>
<dbReference type="PRINTS" id="PR00081">
    <property type="entry name" value="GDHRDH"/>
</dbReference>
<evidence type="ECO:0000256" key="2">
    <source>
        <dbReference type="ARBA" id="ARBA00023002"/>
    </source>
</evidence>
<reference evidence="3 4" key="1">
    <citation type="submission" date="2012-08" db="EMBL/GenBank/DDBJ databases">
        <title>Whole genome shotgun sequence of Gordonia rhizosphera NBRC 16068.</title>
        <authorList>
            <person name="Takarada H."/>
            <person name="Isaki S."/>
            <person name="Hosoyama A."/>
            <person name="Tsuchikane K."/>
            <person name="Katsumata H."/>
            <person name="Baba S."/>
            <person name="Ohji S."/>
            <person name="Yamazaki S."/>
            <person name="Fujita N."/>
        </authorList>
    </citation>
    <scope>NUCLEOTIDE SEQUENCE [LARGE SCALE GENOMIC DNA]</scope>
    <source>
        <strain evidence="3 4">NBRC 16068</strain>
    </source>
</reference>
<dbReference type="Pfam" id="PF00106">
    <property type="entry name" value="adh_short"/>
    <property type="match status" value="1"/>
</dbReference>
<comment type="caution">
    <text evidence="3">The sequence shown here is derived from an EMBL/GenBank/DDBJ whole genome shotgun (WGS) entry which is preliminary data.</text>
</comment>
<comment type="similarity">
    <text evidence="1">Belongs to the short-chain dehydrogenases/reductases (SDR) family.</text>
</comment>